<dbReference type="AlphaFoldDB" id="A0A7W8E668"/>
<dbReference type="EMBL" id="JACHIP010000005">
    <property type="protein sequence ID" value="MBB5058940.1"/>
    <property type="molecule type" value="Genomic_DNA"/>
</dbReference>
<evidence type="ECO:0000256" key="1">
    <source>
        <dbReference type="SAM" id="MobiDB-lite"/>
    </source>
</evidence>
<accession>A0A7W8E668</accession>
<reference evidence="2 3" key="1">
    <citation type="submission" date="2020-08" db="EMBL/GenBank/DDBJ databases">
        <title>Genomic Encyclopedia of Type Strains, Phase IV (KMG-V): Genome sequencing to study the core and pangenomes of soil and plant-associated prokaryotes.</title>
        <authorList>
            <person name="Whitman W."/>
        </authorList>
    </citation>
    <scope>NUCLEOTIDE SEQUENCE [LARGE SCALE GENOMIC DNA]</scope>
    <source>
        <strain evidence="2 3">M8UP14</strain>
    </source>
</reference>
<feature type="compositionally biased region" description="Basic and acidic residues" evidence="1">
    <location>
        <begin position="32"/>
        <end position="45"/>
    </location>
</feature>
<gene>
    <name evidence="2" type="ORF">HDF16_003663</name>
</gene>
<proteinExistence type="predicted"/>
<sequence>MAQGLDSTKSAARPSHEAIEQEADATELGNSEQKRIDHIGMEAAKRGNNRIMSNDEKIPSSTIFSK</sequence>
<evidence type="ECO:0000313" key="2">
    <source>
        <dbReference type="EMBL" id="MBB5058940.1"/>
    </source>
</evidence>
<dbReference type="Proteomes" id="UP000540989">
    <property type="component" value="Unassembled WGS sequence"/>
</dbReference>
<protein>
    <submittedName>
        <fullName evidence="2">Uncharacterized protein</fullName>
    </submittedName>
</protein>
<keyword evidence="3" id="KW-1185">Reference proteome</keyword>
<organism evidence="2 3">
    <name type="scientific">Granulicella aggregans</name>
    <dbReference type="NCBI Taxonomy" id="474949"/>
    <lineage>
        <taxon>Bacteria</taxon>
        <taxon>Pseudomonadati</taxon>
        <taxon>Acidobacteriota</taxon>
        <taxon>Terriglobia</taxon>
        <taxon>Terriglobales</taxon>
        <taxon>Acidobacteriaceae</taxon>
        <taxon>Granulicella</taxon>
    </lineage>
</organism>
<evidence type="ECO:0000313" key="3">
    <source>
        <dbReference type="Proteomes" id="UP000540989"/>
    </source>
</evidence>
<feature type="compositionally biased region" description="Polar residues" evidence="1">
    <location>
        <begin position="1"/>
        <end position="10"/>
    </location>
</feature>
<feature type="region of interest" description="Disordered" evidence="1">
    <location>
        <begin position="1"/>
        <end position="66"/>
    </location>
</feature>
<dbReference type="RefSeq" id="WP_184219555.1">
    <property type="nucleotide sequence ID" value="NZ_JACHIP010000005.1"/>
</dbReference>
<name>A0A7W8E668_9BACT</name>
<comment type="caution">
    <text evidence="2">The sequence shown here is derived from an EMBL/GenBank/DDBJ whole genome shotgun (WGS) entry which is preliminary data.</text>
</comment>